<dbReference type="InterPro" id="IPR011527">
    <property type="entry name" value="ABC1_TM_dom"/>
</dbReference>
<dbReference type="RefSeq" id="WP_154518178.1">
    <property type="nucleotide sequence ID" value="NZ_VUMT01000005.1"/>
</dbReference>
<name>A0A6L5XZ86_9FIRM</name>
<dbReference type="EMBL" id="VUMT01000005">
    <property type="protein sequence ID" value="MSS63243.1"/>
    <property type="molecule type" value="Genomic_DNA"/>
</dbReference>
<sequence length="577" mass="65693">MRKAIKGLEVKRKKYSFLLELIAVLLTILAIVLSNLLGKFTNNIVEINRNGIIKITCLLAILYVLQILFEYFYVYIQSCYESHTMRTLQMKCSEIINRADIRWLEKQKTGDLISRFQLEVEHTTQLLTGILPQMLFQTTKILLFSFVMFYLNVRLTLIYLGMVAIIVVLQFFLSKPVEKVAYKKKEKVSYSNVLAQDILSQKKTIKIFNASSLVRKWYQKRMDEEYKSAIHEQIISAPIQTLGLICGILPILTLCFIGLVFLSNKEITLEEFMTIYFLANTSMIDLLHYATVFTKYRSTYASVKRLSEVLDVPVEEENKKIVYDSGDKDGSLVSFEHVWFSYDSANTEEDKWILKDVSFKINKGEKIAFVGKSGCGKSTILNLLAGFFIPTKGEIKRAGSSYKDMNLSQILTELSIVSQKGFLFADTIKNNILMGKNGKIDEESFRLVCESAQINAFMGNLANGIETQVGERGSALSGGQLQRVMIARALLKDASIFLLDEATSALDAETEKNLQIAIEKNFPDQTRISAAHRLDTVKNADCIYVMKQGRIVEQGTHNELMAFNSYYRKLYEKIGQE</sequence>
<dbReference type="GO" id="GO:0005886">
    <property type="term" value="C:plasma membrane"/>
    <property type="evidence" value="ECO:0007669"/>
    <property type="project" value="UniProtKB-SubCell"/>
</dbReference>
<dbReference type="PANTHER" id="PTHR24221">
    <property type="entry name" value="ATP-BINDING CASSETTE SUB-FAMILY B"/>
    <property type="match status" value="1"/>
</dbReference>
<gene>
    <name evidence="12" type="ORF">FYJ58_05040</name>
</gene>
<evidence type="ECO:0000256" key="8">
    <source>
        <dbReference type="ARBA" id="ARBA00023136"/>
    </source>
</evidence>
<dbReference type="GO" id="GO:0034040">
    <property type="term" value="F:ATPase-coupled lipid transmembrane transporter activity"/>
    <property type="evidence" value="ECO:0007669"/>
    <property type="project" value="TreeGrafter"/>
</dbReference>
<evidence type="ECO:0000313" key="12">
    <source>
        <dbReference type="EMBL" id="MSS63243.1"/>
    </source>
</evidence>
<keyword evidence="8 9" id="KW-0472">Membrane</keyword>
<dbReference type="PROSITE" id="PS00211">
    <property type="entry name" value="ABC_TRANSPORTER_1"/>
    <property type="match status" value="1"/>
</dbReference>
<comment type="subcellular location">
    <subcellularLocation>
        <location evidence="1">Cell membrane</location>
        <topology evidence="1">Multi-pass membrane protein</topology>
    </subcellularLocation>
</comment>
<evidence type="ECO:0000256" key="3">
    <source>
        <dbReference type="ARBA" id="ARBA00022475"/>
    </source>
</evidence>
<evidence type="ECO:0000259" key="11">
    <source>
        <dbReference type="PROSITE" id="PS50929"/>
    </source>
</evidence>
<evidence type="ECO:0000256" key="6">
    <source>
        <dbReference type="ARBA" id="ARBA00022840"/>
    </source>
</evidence>
<keyword evidence="13" id="KW-1185">Reference proteome</keyword>
<evidence type="ECO:0000256" key="7">
    <source>
        <dbReference type="ARBA" id="ARBA00022989"/>
    </source>
</evidence>
<dbReference type="SUPFAM" id="SSF52540">
    <property type="entry name" value="P-loop containing nucleoside triphosphate hydrolases"/>
    <property type="match status" value="1"/>
</dbReference>
<evidence type="ECO:0000256" key="1">
    <source>
        <dbReference type="ARBA" id="ARBA00004651"/>
    </source>
</evidence>
<comment type="caution">
    <text evidence="12">The sequence shown here is derived from an EMBL/GenBank/DDBJ whole genome shotgun (WGS) entry which is preliminary data.</text>
</comment>
<dbReference type="SMART" id="SM00382">
    <property type="entry name" value="AAA"/>
    <property type="match status" value="1"/>
</dbReference>
<dbReference type="InterPro" id="IPR003439">
    <property type="entry name" value="ABC_transporter-like_ATP-bd"/>
</dbReference>
<dbReference type="AlphaFoldDB" id="A0A6L5XZ86"/>
<keyword evidence="6 12" id="KW-0067">ATP-binding</keyword>
<keyword evidence="3" id="KW-1003">Cell membrane</keyword>
<dbReference type="InterPro" id="IPR039421">
    <property type="entry name" value="Type_1_exporter"/>
</dbReference>
<keyword evidence="2" id="KW-0813">Transport</keyword>
<evidence type="ECO:0000313" key="13">
    <source>
        <dbReference type="Proteomes" id="UP000482209"/>
    </source>
</evidence>
<evidence type="ECO:0000259" key="10">
    <source>
        <dbReference type="PROSITE" id="PS50893"/>
    </source>
</evidence>
<dbReference type="PANTHER" id="PTHR24221:SF654">
    <property type="entry name" value="ATP-BINDING CASSETTE SUB-FAMILY B MEMBER 6"/>
    <property type="match status" value="1"/>
</dbReference>
<evidence type="ECO:0000256" key="4">
    <source>
        <dbReference type="ARBA" id="ARBA00022692"/>
    </source>
</evidence>
<feature type="domain" description="ABC transmembrane type-1" evidence="11">
    <location>
        <begin position="21"/>
        <end position="298"/>
    </location>
</feature>
<dbReference type="InterPro" id="IPR027417">
    <property type="entry name" value="P-loop_NTPase"/>
</dbReference>
<organism evidence="12 13">
    <name type="scientific">Velocimicrobium porci</name>
    <dbReference type="NCBI Taxonomy" id="2606634"/>
    <lineage>
        <taxon>Bacteria</taxon>
        <taxon>Bacillati</taxon>
        <taxon>Bacillota</taxon>
        <taxon>Clostridia</taxon>
        <taxon>Lachnospirales</taxon>
        <taxon>Lachnospiraceae</taxon>
        <taxon>Velocimicrobium</taxon>
    </lineage>
</organism>
<feature type="transmembrane region" description="Helical" evidence="9">
    <location>
        <begin position="52"/>
        <end position="76"/>
    </location>
</feature>
<dbReference type="Pfam" id="PF00664">
    <property type="entry name" value="ABC_membrane"/>
    <property type="match status" value="1"/>
</dbReference>
<feature type="domain" description="ABC transporter" evidence="10">
    <location>
        <begin position="333"/>
        <end position="573"/>
    </location>
</feature>
<dbReference type="FunFam" id="3.40.50.300:FF:000221">
    <property type="entry name" value="Multidrug ABC transporter ATP-binding protein"/>
    <property type="match status" value="1"/>
</dbReference>
<dbReference type="Pfam" id="PF00005">
    <property type="entry name" value="ABC_tran"/>
    <property type="match status" value="1"/>
</dbReference>
<feature type="transmembrane region" description="Helical" evidence="9">
    <location>
        <begin position="21"/>
        <end position="40"/>
    </location>
</feature>
<evidence type="ECO:0000256" key="5">
    <source>
        <dbReference type="ARBA" id="ARBA00022741"/>
    </source>
</evidence>
<accession>A0A6L5XZ86</accession>
<keyword evidence="4 9" id="KW-0812">Transmembrane</keyword>
<proteinExistence type="predicted"/>
<dbReference type="GO" id="GO:0005524">
    <property type="term" value="F:ATP binding"/>
    <property type="evidence" value="ECO:0007669"/>
    <property type="project" value="UniProtKB-KW"/>
</dbReference>
<dbReference type="SUPFAM" id="SSF90123">
    <property type="entry name" value="ABC transporter transmembrane region"/>
    <property type="match status" value="1"/>
</dbReference>
<dbReference type="Gene3D" id="3.40.50.300">
    <property type="entry name" value="P-loop containing nucleotide triphosphate hydrolases"/>
    <property type="match status" value="1"/>
</dbReference>
<keyword evidence="7 9" id="KW-1133">Transmembrane helix</keyword>
<dbReference type="Gene3D" id="1.20.1560.10">
    <property type="entry name" value="ABC transporter type 1, transmembrane domain"/>
    <property type="match status" value="1"/>
</dbReference>
<dbReference type="GO" id="GO:0016887">
    <property type="term" value="F:ATP hydrolysis activity"/>
    <property type="evidence" value="ECO:0007669"/>
    <property type="project" value="InterPro"/>
</dbReference>
<dbReference type="PROSITE" id="PS50929">
    <property type="entry name" value="ABC_TM1F"/>
    <property type="match status" value="1"/>
</dbReference>
<keyword evidence="5" id="KW-0547">Nucleotide-binding</keyword>
<dbReference type="GO" id="GO:0140359">
    <property type="term" value="F:ABC-type transporter activity"/>
    <property type="evidence" value="ECO:0007669"/>
    <property type="project" value="InterPro"/>
</dbReference>
<feature type="transmembrane region" description="Helical" evidence="9">
    <location>
        <begin position="157"/>
        <end position="174"/>
    </location>
</feature>
<evidence type="ECO:0000256" key="2">
    <source>
        <dbReference type="ARBA" id="ARBA00022448"/>
    </source>
</evidence>
<feature type="transmembrane region" description="Helical" evidence="9">
    <location>
        <begin position="242"/>
        <end position="263"/>
    </location>
</feature>
<dbReference type="Proteomes" id="UP000482209">
    <property type="component" value="Unassembled WGS sequence"/>
</dbReference>
<evidence type="ECO:0000256" key="9">
    <source>
        <dbReference type="SAM" id="Phobius"/>
    </source>
</evidence>
<dbReference type="InterPro" id="IPR017871">
    <property type="entry name" value="ABC_transporter-like_CS"/>
</dbReference>
<dbReference type="PROSITE" id="PS50893">
    <property type="entry name" value="ABC_TRANSPORTER_2"/>
    <property type="match status" value="1"/>
</dbReference>
<reference evidence="12 13" key="1">
    <citation type="submission" date="2019-08" db="EMBL/GenBank/DDBJ databases">
        <title>In-depth cultivation of the pig gut microbiome towards novel bacterial diversity and tailored functional studies.</title>
        <authorList>
            <person name="Wylensek D."/>
            <person name="Hitch T.C.A."/>
            <person name="Clavel T."/>
        </authorList>
    </citation>
    <scope>NUCLEOTIDE SEQUENCE [LARGE SCALE GENOMIC DNA]</scope>
    <source>
        <strain evidence="12 13">WCA-693-APC-MOT-I</strain>
    </source>
</reference>
<dbReference type="InterPro" id="IPR003593">
    <property type="entry name" value="AAA+_ATPase"/>
</dbReference>
<dbReference type="CDD" id="cd07346">
    <property type="entry name" value="ABC_6TM_exporters"/>
    <property type="match status" value="1"/>
</dbReference>
<protein>
    <submittedName>
        <fullName evidence="12">ABC transporter ATP-binding protein</fullName>
    </submittedName>
</protein>
<dbReference type="InterPro" id="IPR036640">
    <property type="entry name" value="ABC1_TM_sf"/>
</dbReference>